<keyword evidence="1" id="KW-0812">Transmembrane</keyword>
<dbReference type="EMBL" id="PHFW01000002">
    <property type="protein sequence ID" value="PQM27839.1"/>
    <property type="molecule type" value="Genomic_DNA"/>
</dbReference>
<protein>
    <submittedName>
        <fullName evidence="2">Uncharacterized protein</fullName>
    </submittedName>
</protein>
<feature type="transmembrane region" description="Helical" evidence="1">
    <location>
        <begin position="111"/>
        <end position="132"/>
    </location>
</feature>
<proteinExistence type="predicted"/>
<name>A0A2S8B6G0_9SPHN</name>
<evidence type="ECO:0000313" key="2">
    <source>
        <dbReference type="EMBL" id="PQM27839.1"/>
    </source>
</evidence>
<organism evidence="2 3">
    <name type="scientific">Sphingopyxis lindanitolerans</name>
    <dbReference type="NCBI Taxonomy" id="2054227"/>
    <lineage>
        <taxon>Bacteria</taxon>
        <taxon>Pseudomonadati</taxon>
        <taxon>Pseudomonadota</taxon>
        <taxon>Alphaproteobacteria</taxon>
        <taxon>Sphingomonadales</taxon>
        <taxon>Sphingomonadaceae</taxon>
        <taxon>Sphingopyxis</taxon>
    </lineage>
</organism>
<feature type="transmembrane region" description="Helical" evidence="1">
    <location>
        <begin position="12"/>
        <end position="33"/>
    </location>
</feature>
<feature type="transmembrane region" description="Helical" evidence="1">
    <location>
        <begin position="144"/>
        <end position="163"/>
    </location>
</feature>
<reference evidence="3" key="1">
    <citation type="submission" date="2017-11" db="EMBL/GenBank/DDBJ databases">
        <title>The complete genome sequence of Sphingopyxis pomeranensis sp. nov. strain WS5A3p.</title>
        <authorList>
            <person name="Kaminski M.A."/>
        </authorList>
    </citation>
    <scope>NUCLEOTIDE SEQUENCE [LARGE SCALE GENOMIC DNA]</scope>
    <source>
        <strain evidence="3">WS5A3p</strain>
    </source>
</reference>
<dbReference type="RefSeq" id="WP_105998100.1">
    <property type="nucleotide sequence ID" value="NZ_CM009578.1"/>
</dbReference>
<keyword evidence="1" id="KW-1133">Transmembrane helix</keyword>
<evidence type="ECO:0000256" key="1">
    <source>
        <dbReference type="SAM" id="Phobius"/>
    </source>
</evidence>
<dbReference type="Proteomes" id="UP000238954">
    <property type="component" value="Chromosome"/>
</dbReference>
<keyword evidence="1" id="KW-0472">Membrane</keyword>
<feature type="transmembrane region" description="Helical" evidence="1">
    <location>
        <begin position="81"/>
        <end position="99"/>
    </location>
</feature>
<dbReference type="AlphaFoldDB" id="A0A2S8B6G0"/>
<keyword evidence="3" id="KW-1185">Reference proteome</keyword>
<sequence length="198" mass="21359">MTTTDASSAKRATLLWAAAFFVAMFGTPMVLSVTHVLSGPWATAVMILPMLLLIPMVRATERMQRVTGCASTVARRYNRRMLGASFAYVIGLGAGLLLLRGQDVAKPVAALLALLPTLPVFAMIWAMARYVIEEKDEYLRARTVNAALIATGLLLATATFWGFLTTFEVAPDVPAWAAVPVWCIGLGFGQLVNRVRGA</sequence>
<dbReference type="OrthoDB" id="119964at2"/>
<accession>A0A2S8B6G0</accession>
<feature type="transmembrane region" description="Helical" evidence="1">
    <location>
        <begin position="175"/>
        <end position="192"/>
    </location>
</feature>
<comment type="caution">
    <text evidence="2">The sequence shown here is derived from an EMBL/GenBank/DDBJ whole genome shotgun (WGS) entry which is preliminary data.</text>
</comment>
<feature type="transmembrane region" description="Helical" evidence="1">
    <location>
        <begin position="39"/>
        <end position="60"/>
    </location>
</feature>
<evidence type="ECO:0000313" key="3">
    <source>
        <dbReference type="Proteomes" id="UP000238954"/>
    </source>
</evidence>
<gene>
    <name evidence="2" type="ORF">CVO77_04600</name>
</gene>